<keyword evidence="2" id="KW-0812">Transmembrane</keyword>
<reference evidence="4" key="2">
    <citation type="submission" date="2020-09" db="EMBL/GenBank/DDBJ databases">
        <authorList>
            <person name="Sun Q."/>
            <person name="Ohkuma M."/>
        </authorList>
    </citation>
    <scope>NUCLEOTIDE SEQUENCE</scope>
    <source>
        <strain evidence="4">JCM 4386</strain>
    </source>
</reference>
<feature type="transmembrane region" description="Helical" evidence="2">
    <location>
        <begin position="68"/>
        <end position="88"/>
    </location>
</feature>
<dbReference type="Pfam" id="PF01757">
    <property type="entry name" value="Acyl_transf_3"/>
    <property type="match status" value="1"/>
</dbReference>
<feature type="compositionally biased region" description="Low complexity" evidence="1">
    <location>
        <begin position="392"/>
        <end position="403"/>
    </location>
</feature>
<feature type="domain" description="Acyltransferase 3" evidence="3">
    <location>
        <begin position="27"/>
        <end position="369"/>
    </location>
</feature>
<dbReference type="GO" id="GO:0016020">
    <property type="term" value="C:membrane"/>
    <property type="evidence" value="ECO:0007669"/>
    <property type="project" value="TreeGrafter"/>
</dbReference>
<proteinExistence type="predicted"/>
<keyword evidence="4" id="KW-0012">Acyltransferase</keyword>
<dbReference type="RefSeq" id="WP_190151824.1">
    <property type="nucleotide sequence ID" value="NZ_BMTL01000023.1"/>
</dbReference>
<organism evidence="4 5">
    <name type="scientific">Streptomyces humidus</name>
    <dbReference type="NCBI Taxonomy" id="52259"/>
    <lineage>
        <taxon>Bacteria</taxon>
        <taxon>Bacillati</taxon>
        <taxon>Actinomycetota</taxon>
        <taxon>Actinomycetes</taxon>
        <taxon>Kitasatosporales</taxon>
        <taxon>Streptomycetaceae</taxon>
        <taxon>Streptomyces</taxon>
    </lineage>
</organism>
<feature type="transmembrane region" description="Helical" evidence="2">
    <location>
        <begin position="352"/>
        <end position="372"/>
    </location>
</feature>
<dbReference type="AlphaFoldDB" id="A0A918G152"/>
<feature type="transmembrane region" description="Helical" evidence="2">
    <location>
        <begin position="225"/>
        <end position="245"/>
    </location>
</feature>
<dbReference type="InterPro" id="IPR002656">
    <property type="entry name" value="Acyl_transf_3_dom"/>
</dbReference>
<reference evidence="4" key="1">
    <citation type="journal article" date="2014" name="Int. J. Syst. Evol. Microbiol.">
        <title>Complete genome sequence of Corynebacterium casei LMG S-19264T (=DSM 44701T), isolated from a smear-ripened cheese.</title>
        <authorList>
            <consortium name="US DOE Joint Genome Institute (JGI-PGF)"/>
            <person name="Walter F."/>
            <person name="Albersmeier A."/>
            <person name="Kalinowski J."/>
            <person name="Ruckert C."/>
        </authorList>
    </citation>
    <scope>NUCLEOTIDE SEQUENCE</scope>
    <source>
        <strain evidence="4">JCM 4386</strain>
    </source>
</reference>
<protein>
    <submittedName>
        <fullName evidence="4">Acyltransferase</fullName>
    </submittedName>
</protein>
<gene>
    <name evidence="4" type="ORF">GCM10010269_53060</name>
</gene>
<feature type="transmembrane region" description="Helical" evidence="2">
    <location>
        <begin position="154"/>
        <end position="175"/>
    </location>
</feature>
<comment type="caution">
    <text evidence="4">The sequence shown here is derived from an EMBL/GenBank/DDBJ whole genome shotgun (WGS) entry which is preliminary data.</text>
</comment>
<feature type="region of interest" description="Disordered" evidence="1">
    <location>
        <begin position="388"/>
        <end position="411"/>
    </location>
</feature>
<feature type="transmembrane region" description="Helical" evidence="2">
    <location>
        <begin position="257"/>
        <end position="273"/>
    </location>
</feature>
<keyword evidence="2" id="KW-1133">Transmembrane helix</keyword>
<feature type="transmembrane region" description="Helical" evidence="2">
    <location>
        <begin position="30"/>
        <end position="48"/>
    </location>
</feature>
<feature type="transmembrane region" description="Helical" evidence="2">
    <location>
        <begin position="279"/>
        <end position="302"/>
    </location>
</feature>
<evidence type="ECO:0000259" key="3">
    <source>
        <dbReference type="Pfam" id="PF01757"/>
    </source>
</evidence>
<dbReference type="InterPro" id="IPR050879">
    <property type="entry name" value="Acyltransferase_3"/>
</dbReference>
<keyword evidence="2" id="KW-0472">Membrane</keyword>
<dbReference type="EMBL" id="BMTL01000023">
    <property type="protein sequence ID" value="GGS07334.1"/>
    <property type="molecule type" value="Genomic_DNA"/>
</dbReference>
<keyword evidence="5" id="KW-1185">Reference proteome</keyword>
<dbReference type="Proteomes" id="UP000606194">
    <property type="component" value="Unassembled WGS sequence"/>
</dbReference>
<name>A0A918G152_9ACTN</name>
<dbReference type="PANTHER" id="PTHR23028">
    <property type="entry name" value="ACETYLTRANSFERASE"/>
    <property type="match status" value="1"/>
</dbReference>
<evidence type="ECO:0000313" key="5">
    <source>
        <dbReference type="Proteomes" id="UP000606194"/>
    </source>
</evidence>
<feature type="transmembrane region" description="Helical" evidence="2">
    <location>
        <begin position="182"/>
        <end position="205"/>
    </location>
</feature>
<dbReference type="GO" id="GO:0009103">
    <property type="term" value="P:lipopolysaccharide biosynthetic process"/>
    <property type="evidence" value="ECO:0007669"/>
    <property type="project" value="TreeGrafter"/>
</dbReference>
<accession>A0A918G152</accession>
<keyword evidence="4" id="KW-0808">Transferase</keyword>
<evidence type="ECO:0000313" key="4">
    <source>
        <dbReference type="EMBL" id="GGS07334.1"/>
    </source>
</evidence>
<dbReference type="GO" id="GO:0016747">
    <property type="term" value="F:acyltransferase activity, transferring groups other than amino-acyl groups"/>
    <property type="evidence" value="ECO:0007669"/>
    <property type="project" value="InterPro"/>
</dbReference>
<sequence length="411" mass="44863">MVTRGTGPSRTARTLAPAQAGASRLPSLTGLRFVAALLVFATHVLWYTPQLFTGDTGADLREKFTLSGSYGVGFFFILSGFVLTWTARSDDTTTSFWRRRLVKIGPMHLVTFGLAAVLVVSTDRPTRTVDWLASLTMQQSWFPDIRTSSAVNGVAWSLSCEFFFYLAFPALLPVLRRIREEWLWPALAAVLVLIVGVFLVATYVVNDQPRLMAFSVSGEVSFDQVWFVYFFPPARALEFVLGILLARIVASGRWPRIGLVPAFALAVAGYVIAQYEPYLAGTAGVATVWTAPLIAAAAVADLRGAASVFRRPTMVFLGEISFAFYMVHWIVVMTASELLGPTRTFSLTAGSLLALLLLLTAVACSTVLYLCVERPLVRRFGRHRLNAGRASAPPTAATAPLTTDGPRRVPE</sequence>
<feature type="transmembrane region" description="Helical" evidence="2">
    <location>
        <begin position="100"/>
        <end position="121"/>
    </location>
</feature>
<dbReference type="PANTHER" id="PTHR23028:SF53">
    <property type="entry name" value="ACYL_TRANSF_3 DOMAIN-CONTAINING PROTEIN"/>
    <property type="match status" value="1"/>
</dbReference>
<evidence type="ECO:0000256" key="2">
    <source>
        <dbReference type="SAM" id="Phobius"/>
    </source>
</evidence>
<feature type="transmembrane region" description="Helical" evidence="2">
    <location>
        <begin position="314"/>
        <end position="332"/>
    </location>
</feature>
<evidence type="ECO:0000256" key="1">
    <source>
        <dbReference type="SAM" id="MobiDB-lite"/>
    </source>
</evidence>